<protein>
    <submittedName>
        <fullName evidence="2">Uncharacterized protein</fullName>
    </submittedName>
</protein>
<feature type="region of interest" description="Disordered" evidence="1">
    <location>
        <begin position="1"/>
        <end position="35"/>
    </location>
</feature>
<name>A0A5B7JUN1_PORTR</name>
<evidence type="ECO:0000313" key="2">
    <source>
        <dbReference type="EMBL" id="MPC98255.1"/>
    </source>
</evidence>
<reference evidence="2 3" key="1">
    <citation type="submission" date="2019-05" db="EMBL/GenBank/DDBJ databases">
        <title>Another draft genome of Portunus trituberculatus and its Hox gene families provides insights of decapod evolution.</title>
        <authorList>
            <person name="Jeong J.-H."/>
            <person name="Song I."/>
            <person name="Kim S."/>
            <person name="Choi T."/>
            <person name="Kim D."/>
            <person name="Ryu S."/>
            <person name="Kim W."/>
        </authorList>
    </citation>
    <scope>NUCLEOTIDE SEQUENCE [LARGE SCALE GENOMIC DNA]</scope>
    <source>
        <tissue evidence="2">Muscle</tissue>
    </source>
</reference>
<dbReference type="AlphaFoldDB" id="A0A5B7JUN1"/>
<organism evidence="2 3">
    <name type="scientific">Portunus trituberculatus</name>
    <name type="common">Swimming crab</name>
    <name type="synonym">Neptunus trituberculatus</name>
    <dbReference type="NCBI Taxonomy" id="210409"/>
    <lineage>
        <taxon>Eukaryota</taxon>
        <taxon>Metazoa</taxon>
        <taxon>Ecdysozoa</taxon>
        <taxon>Arthropoda</taxon>
        <taxon>Crustacea</taxon>
        <taxon>Multicrustacea</taxon>
        <taxon>Malacostraca</taxon>
        <taxon>Eumalacostraca</taxon>
        <taxon>Eucarida</taxon>
        <taxon>Decapoda</taxon>
        <taxon>Pleocyemata</taxon>
        <taxon>Brachyura</taxon>
        <taxon>Eubrachyura</taxon>
        <taxon>Portunoidea</taxon>
        <taxon>Portunidae</taxon>
        <taxon>Portuninae</taxon>
        <taxon>Portunus</taxon>
    </lineage>
</organism>
<dbReference type="Proteomes" id="UP000324222">
    <property type="component" value="Unassembled WGS sequence"/>
</dbReference>
<proteinExistence type="predicted"/>
<keyword evidence="3" id="KW-1185">Reference proteome</keyword>
<evidence type="ECO:0000313" key="3">
    <source>
        <dbReference type="Proteomes" id="UP000324222"/>
    </source>
</evidence>
<dbReference type="EMBL" id="VSRR010113282">
    <property type="protein sequence ID" value="MPC98255.1"/>
    <property type="molecule type" value="Genomic_DNA"/>
</dbReference>
<gene>
    <name evidence="2" type="ORF">E2C01_093615</name>
</gene>
<evidence type="ECO:0000256" key="1">
    <source>
        <dbReference type="SAM" id="MobiDB-lite"/>
    </source>
</evidence>
<accession>A0A5B7JUN1</accession>
<comment type="caution">
    <text evidence="2">The sequence shown here is derived from an EMBL/GenBank/DDBJ whole genome shotgun (WGS) entry which is preliminary data.</text>
</comment>
<sequence length="75" mass="7957">MSQQEKGRQRGRSGMKTRTEDREEAGSQGATRVQDGLALATLQHESASNSISRTVEDGGRSGLRVEGVVRVEGGG</sequence>